<feature type="non-terminal residue" evidence="3">
    <location>
        <position position="232"/>
    </location>
</feature>
<feature type="region of interest" description="Disordered" evidence="1">
    <location>
        <begin position="1"/>
        <end position="45"/>
    </location>
</feature>
<evidence type="ECO:0000313" key="4">
    <source>
        <dbReference type="Proteomes" id="UP001189429"/>
    </source>
</evidence>
<accession>A0ABN9WJR6</accession>
<dbReference type="EMBL" id="CAUYUJ010018849">
    <property type="protein sequence ID" value="CAK0886783.1"/>
    <property type="molecule type" value="Genomic_DNA"/>
</dbReference>
<sequence>GSGRAARGMRPAGGDAGAPRRRRPTLDATAAQGRPRPEPGTAGTAGRSALRELALWLGCAAAVLCVLHLWGRAVGFGQVDQALHEYYEQRPEELRRGLVEAAKDPELARVIADVRANGAHALHGTWTTSASCGASARRWAACPPRSGRRRACRCTRPRAAASRAPWRPPWTRPARRWTSRTPSAASRPWPTRWRTATPRWRRCCWSGGRTLAPRTRRGTRRCTSPRATATAR</sequence>
<protein>
    <submittedName>
        <fullName evidence="3">Uncharacterized protein</fullName>
    </submittedName>
</protein>
<evidence type="ECO:0000313" key="3">
    <source>
        <dbReference type="EMBL" id="CAK0886783.1"/>
    </source>
</evidence>
<dbReference type="Proteomes" id="UP001189429">
    <property type="component" value="Unassembled WGS sequence"/>
</dbReference>
<keyword evidence="2" id="KW-1133">Transmembrane helix</keyword>
<organism evidence="3 4">
    <name type="scientific">Prorocentrum cordatum</name>
    <dbReference type="NCBI Taxonomy" id="2364126"/>
    <lineage>
        <taxon>Eukaryota</taxon>
        <taxon>Sar</taxon>
        <taxon>Alveolata</taxon>
        <taxon>Dinophyceae</taxon>
        <taxon>Prorocentrales</taxon>
        <taxon>Prorocentraceae</taxon>
        <taxon>Prorocentrum</taxon>
    </lineage>
</organism>
<name>A0ABN9WJR6_9DINO</name>
<keyword evidence="2" id="KW-0812">Transmembrane</keyword>
<feature type="non-terminal residue" evidence="3">
    <location>
        <position position="1"/>
    </location>
</feature>
<keyword evidence="4" id="KW-1185">Reference proteome</keyword>
<proteinExistence type="predicted"/>
<comment type="caution">
    <text evidence="3">The sequence shown here is derived from an EMBL/GenBank/DDBJ whole genome shotgun (WGS) entry which is preliminary data.</text>
</comment>
<feature type="compositionally biased region" description="Low complexity" evidence="1">
    <location>
        <begin position="179"/>
        <end position="190"/>
    </location>
</feature>
<feature type="region of interest" description="Disordered" evidence="1">
    <location>
        <begin position="163"/>
        <end position="190"/>
    </location>
</feature>
<keyword evidence="2" id="KW-0472">Membrane</keyword>
<feature type="transmembrane region" description="Helical" evidence="2">
    <location>
        <begin position="53"/>
        <end position="71"/>
    </location>
</feature>
<reference evidence="3" key="1">
    <citation type="submission" date="2023-10" db="EMBL/GenBank/DDBJ databases">
        <authorList>
            <person name="Chen Y."/>
            <person name="Shah S."/>
            <person name="Dougan E. K."/>
            <person name="Thang M."/>
            <person name="Chan C."/>
        </authorList>
    </citation>
    <scope>NUCLEOTIDE SEQUENCE [LARGE SCALE GENOMIC DNA]</scope>
</reference>
<gene>
    <name evidence="3" type="ORF">PCOR1329_LOCUS68040</name>
</gene>
<feature type="compositionally biased region" description="Low complexity" evidence="1">
    <location>
        <begin position="1"/>
        <end position="13"/>
    </location>
</feature>
<evidence type="ECO:0000256" key="1">
    <source>
        <dbReference type="SAM" id="MobiDB-lite"/>
    </source>
</evidence>
<evidence type="ECO:0000256" key="2">
    <source>
        <dbReference type="SAM" id="Phobius"/>
    </source>
</evidence>